<keyword evidence="4" id="KW-1185">Reference proteome</keyword>
<dbReference type="EMBL" id="SJPQ01000001">
    <property type="protein sequence ID" value="TWT90993.1"/>
    <property type="molecule type" value="Genomic_DNA"/>
</dbReference>
<dbReference type="Proteomes" id="UP000315440">
    <property type="component" value="Unassembled WGS sequence"/>
</dbReference>
<dbReference type="Gene3D" id="1.10.260.40">
    <property type="entry name" value="lambda repressor-like DNA-binding domains"/>
    <property type="match status" value="1"/>
</dbReference>
<dbReference type="InterPro" id="IPR001387">
    <property type="entry name" value="Cro/C1-type_HTH"/>
</dbReference>
<dbReference type="SUPFAM" id="SSF47413">
    <property type="entry name" value="lambda repressor-like DNA-binding domains"/>
    <property type="match status" value="1"/>
</dbReference>
<proteinExistence type="predicted"/>
<evidence type="ECO:0000256" key="1">
    <source>
        <dbReference type="SAM" id="MobiDB-lite"/>
    </source>
</evidence>
<reference evidence="3 4" key="1">
    <citation type="submission" date="2019-02" db="EMBL/GenBank/DDBJ databases">
        <title>Deep-cultivation of Planctomycetes and their phenomic and genomic characterization uncovers novel biology.</title>
        <authorList>
            <person name="Wiegand S."/>
            <person name="Jogler M."/>
            <person name="Boedeker C."/>
            <person name="Pinto D."/>
            <person name="Vollmers J."/>
            <person name="Rivas-Marin E."/>
            <person name="Kohn T."/>
            <person name="Peeters S.H."/>
            <person name="Heuer A."/>
            <person name="Rast P."/>
            <person name="Oberbeckmann S."/>
            <person name="Bunk B."/>
            <person name="Jeske O."/>
            <person name="Meyerdierks A."/>
            <person name="Storesund J.E."/>
            <person name="Kallscheuer N."/>
            <person name="Luecker S."/>
            <person name="Lage O.M."/>
            <person name="Pohl T."/>
            <person name="Merkel B.J."/>
            <person name="Hornburger P."/>
            <person name="Mueller R.-W."/>
            <person name="Bruemmer F."/>
            <person name="Labrenz M."/>
            <person name="Spormann A.M."/>
            <person name="Op Den Camp H."/>
            <person name="Overmann J."/>
            <person name="Amann R."/>
            <person name="Jetten M.S.M."/>
            <person name="Mascher T."/>
            <person name="Medema M.H."/>
            <person name="Devos D.P."/>
            <person name="Kaster A.-K."/>
            <person name="Ovreas L."/>
            <person name="Rohde M."/>
            <person name="Galperin M.Y."/>
            <person name="Jogler C."/>
        </authorList>
    </citation>
    <scope>NUCLEOTIDE SEQUENCE [LARGE SCALE GENOMIC DNA]</scope>
    <source>
        <strain evidence="3 4">Mal64</strain>
    </source>
</reference>
<sequence>MLTHDHSSTPWAPGPVSDPTPPYHDTVLATNLRLLMAQRGIRYEDVIDATGLDARTVRGIVNGSKRPHARTLSRLAEGLGVSVERLFHSPNRVTAEGFDSHTNSAIQGVIDANPELFAGWGEEDFGELCSRFGCGGAMTQTGVLQAAEAMNRHRAVLSQARVVLESDQADLLTEVVKAFYDRVTLDK</sequence>
<evidence type="ECO:0000313" key="4">
    <source>
        <dbReference type="Proteomes" id="UP000315440"/>
    </source>
</evidence>
<evidence type="ECO:0000259" key="2">
    <source>
        <dbReference type="PROSITE" id="PS50943"/>
    </source>
</evidence>
<dbReference type="Pfam" id="PF13560">
    <property type="entry name" value="HTH_31"/>
    <property type="match status" value="1"/>
</dbReference>
<dbReference type="PROSITE" id="PS50943">
    <property type="entry name" value="HTH_CROC1"/>
    <property type="match status" value="1"/>
</dbReference>
<dbReference type="InterPro" id="IPR010982">
    <property type="entry name" value="Lambda_DNA-bd_dom_sf"/>
</dbReference>
<protein>
    <submittedName>
        <fullName evidence="3">Helix-turn-helix protein</fullName>
    </submittedName>
</protein>
<accession>A0A5C5ZXG6</accession>
<gene>
    <name evidence="3" type="ORF">Mal64_13920</name>
</gene>
<organism evidence="3 4">
    <name type="scientific">Pseudobythopirellula maris</name>
    <dbReference type="NCBI Taxonomy" id="2527991"/>
    <lineage>
        <taxon>Bacteria</taxon>
        <taxon>Pseudomonadati</taxon>
        <taxon>Planctomycetota</taxon>
        <taxon>Planctomycetia</taxon>
        <taxon>Pirellulales</taxon>
        <taxon>Lacipirellulaceae</taxon>
        <taxon>Pseudobythopirellula</taxon>
    </lineage>
</organism>
<feature type="compositionally biased region" description="Pro residues" evidence="1">
    <location>
        <begin position="12"/>
        <end position="22"/>
    </location>
</feature>
<evidence type="ECO:0000313" key="3">
    <source>
        <dbReference type="EMBL" id="TWT90993.1"/>
    </source>
</evidence>
<dbReference type="SMART" id="SM00530">
    <property type="entry name" value="HTH_XRE"/>
    <property type="match status" value="1"/>
</dbReference>
<feature type="region of interest" description="Disordered" evidence="1">
    <location>
        <begin position="1"/>
        <end position="23"/>
    </location>
</feature>
<feature type="domain" description="HTH cro/C1-type" evidence="2">
    <location>
        <begin position="32"/>
        <end position="86"/>
    </location>
</feature>
<name>A0A5C5ZXG6_9BACT</name>
<dbReference type="AlphaFoldDB" id="A0A5C5ZXG6"/>
<dbReference type="GO" id="GO:0003677">
    <property type="term" value="F:DNA binding"/>
    <property type="evidence" value="ECO:0007669"/>
    <property type="project" value="InterPro"/>
</dbReference>
<comment type="caution">
    <text evidence="3">The sequence shown here is derived from an EMBL/GenBank/DDBJ whole genome shotgun (WGS) entry which is preliminary data.</text>
</comment>
<dbReference type="CDD" id="cd00093">
    <property type="entry name" value="HTH_XRE"/>
    <property type="match status" value="1"/>
</dbReference>